<evidence type="ECO:0000313" key="1">
    <source>
        <dbReference type="EMBL" id="KAJ1149088.1"/>
    </source>
</evidence>
<evidence type="ECO:0000313" key="2">
    <source>
        <dbReference type="Proteomes" id="UP001066276"/>
    </source>
</evidence>
<proteinExistence type="predicted"/>
<keyword evidence="2" id="KW-1185">Reference proteome</keyword>
<reference evidence="1" key="1">
    <citation type="journal article" date="2022" name="bioRxiv">
        <title>Sequencing and chromosome-scale assembly of the giantPleurodeles waltlgenome.</title>
        <authorList>
            <person name="Brown T."/>
            <person name="Elewa A."/>
            <person name="Iarovenko S."/>
            <person name="Subramanian E."/>
            <person name="Araus A.J."/>
            <person name="Petzold A."/>
            <person name="Susuki M."/>
            <person name="Suzuki K.-i.T."/>
            <person name="Hayashi T."/>
            <person name="Toyoda A."/>
            <person name="Oliveira C."/>
            <person name="Osipova E."/>
            <person name="Leigh N.D."/>
            <person name="Simon A."/>
            <person name="Yun M.H."/>
        </authorList>
    </citation>
    <scope>NUCLEOTIDE SEQUENCE</scope>
    <source>
        <strain evidence="1">20211129_DDA</strain>
        <tissue evidence="1">Liver</tissue>
    </source>
</reference>
<dbReference type="AlphaFoldDB" id="A0AAV7RE62"/>
<sequence>MGGGTTLSYLVPAEVSRARDELSSGRVLNIRDSKPQGIHMCSLLLLWECSFISDGTPLGLERVTLGGELTLHRAEQHVFVLCTTWKSPVARAPGSEQQSAAIDHTNADDSAPQQGWTSLTLVASVVSAAHYIWQRADMKEVPS</sequence>
<organism evidence="1 2">
    <name type="scientific">Pleurodeles waltl</name>
    <name type="common">Iberian ribbed newt</name>
    <dbReference type="NCBI Taxonomy" id="8319"/>
    <lineage>
        <taxon>Eukaryota</taxon>
        <taxon>Metazoa</taxon>
        <taxon>Chordata</taxon>
        <taxon>Craniata</taxon>
        <taxon>Vertebrata</taxon>
        <taxon>Euteleostomi</taxon>
        <taxon>Amphibia</taxon>
        <taxon>Batrachia</taxon>
        <taxon>Caudata</taxon>
        <taxon>Salamandroidea</taxon>
        <taxon>Salamandridae</taxon>
        <taxon>Pleurodelinae</taxon>
        <taxon>Pleurodeles</taxon>
    </lineage>
</organism>
<protein>
    <submittedName>
        <fullName evidence="1">Uncharacterized protein</fullName>
    </submittedName>
</protein>
<name>A0AAV7RE62_PLEWA</name>
<comment type="caution">
    <text evidence="1">The sequence shown here is derived from an EMBL/GenBank/DDBJ whole genome shotgun (WGS) entry which is preliminary data.</text>
</comment>
<accession>A0AAV7RE62</accession>
<dbReference type="EMBL" id="JANPWB010000009">
    <property type="protein sequence ID" value="KAJ1149088.1"/>
    <property type="molecule type" value="Genomic_DNA"/>
</dbReference>
<dbReference type="Proteomes" id="UP001066276">
    <property type="component" value="Chromosome 5"/>
</dbReference>
<gene>
    <name evidence="1" type="ORF">NDU88_001906</name>
</gene>